<gene>
    <name evidence="1" type="ORF">GCM10025783_32340</name>
</gene>
<dbReference type="Proteomes" id="UP001500121">
    <property type="component" value="Unassembled WGS sequence"/>
</dbReference>
<dbReference type="RefSeq" id="WP_345482389.1">
    <property type="nucleotide sequence ID" value="NZ_BAABLP010000010.1"/>
</dbReference>
<keyword evidence="2" id="KW-1185">Reference proteome</keyword>
<sequence>MNSGERFLLDYFELEATGAGYRLWAPDDPSPVAEIATLPEQCRICMLRSGLEFRCTSLDEAERKIAACHTLGL</sequence>
<dbReference type="EMBL" id="BAABLP010000010">
    <property type="protein sequence ID" value="GAA4756538.1"/>
    <property type="molecule type" value="Genomic_DNA"/>
</dbReference>
<name>A0ABP8ZHJ5_9MICO</name>
<evidence type="ECO:0000313" key="2">
    <source>
        <dbReference type="Proteomes" id="UP001500121"/>
    </source>
</evidence>
<protein>
    <submittedName>
        <fullName evidence="1">Uncharacterized protein</fullName>
    </submittedName>
</protein>
<proteinExistence type="predicted"/>
<organism evidence="1 2">
    <name type="scientific">Amnibacterium soli</name>
    <dbReference type="NCBI Taxonomy" id="1282736"/>
    <lineage>
        <taxon>Bacteria</taxon>
        <taxon>Bacillati</taxon>
        <taxon>Actinomycetota</taxon>
        <taxon>Actinomycetes</taxon>
        <taxon>Micrococcales</taxon>
        <taxon>Microbacteriaceae</taxon>
        <taxon>Amnibacterium</taxon>
    </lineage>
</organism>
<evidence type="ECO:0000313" key="1">
    <source>
        <dbReference type="EMBL" id="GAA4756538.1"/>
    </source>
</evidence>
<reference evidence="2" key="1">
    <citation type="journal article" date="2019" name="Int. J. Syst. Evol. Microbiol.">
        <title>The Global Catalogue of Microorganisms (GCM) 10K type strain sequencing project: providing services to taxonomists for standard genome sequencing and annotation.</title>
        <authorList>
            <consortium name="The Broad Institute Genomics Platform"/>
            <consortium name="The Broad Institute Genome Sequencing Center for Infectious Disease"/>
            <person name="Wu L."/>
            <person name="Ma J."/>
        </authorList>
    </citation>
    <scope>NUCLEOTIDE SEQUENCE [LARGE SCALE GENOMIC DNA]</scope>
    <source>
        <strain evidence="2">JCM 19015</strain>
    </source>
</reference>
<accession>A0ABP8ZHJ5</accession>
<comment type="caution">
    <text evidence="1">The sequence shown here is derived from an EMBL/GenBank/DDBJ whole genome shotgun (WGS) entry which is preliminary data.</text>
</comment>